<dbReference type="GO" id="GO:0015149">
    <property type="term" value="F:hexose transmembrane transporter activity"/>
    <property type="evidence" value="ECO:0007669"/>
    <property type="project" value="TreeGrafter"/>
</dbReference>
<feature type="transmembrane region" description="Helical" evidence="2">
    <location>
        <begin position="75"/>
        <end position="94"/>
    </location>
</feature>
<keyword evidence="2" id="KW-0812">Transmembrane</keyword>
<keyword evidence="1" id="KW-0813">Transport</keyword>
<keyword evidence="2" id="KW-1133">Transmembrane helix</keyword>
<dbReference type="GO" id="GO:0016020">
    <property type="term" value="C:membrane"/>
    <property type="evidence" value="ECO:0007669"/>
    <property type="project" value="TreeGrafter"/>
</dbReference>
<evidence type="ECO:0000256" key="2">
    <source>
        <dbReference type="SAM" id="Phobius"/>
    </source>
</evidence>
<proteinExistence type="predicted"/>
<dbReference type="WBParaSite" id="SRDH1_53070.1">
    <property type="protein sequence ID" value="SRDH1_53070.1"/>
    <property type="gene ID" value="SRDH1_53070"/>
</dbReference>
<keyword evidence="3" id="KW-1185">Reference proteome</keyword>
<accession>A0AA85FJE5</accession>
<dbReference type="PANTHER" id="PTHR23503">
    <property type="entry name" value="SOLUTE CARRIER FAMILY 2"/>
    <property type="match status" value="1"/>
</dbReference>
<dbReference type="InterPro" id="IPR036259">
    <property type="entry name" value="MFS_trans_sf"/>
</dbReference>
<dbReference type="InterPro" id="IPR045263">
    <property type="entry name" value="GLUT"/>
</dbReference>
<reference evidence="3" key="1">
    <citation type="submission" date="2022-06" db="EMBL/GenBank/DDBJ databases">
        <authorList>
            <person name="Berger JAMES D."/>
            <person name="Berger JAMES D."/>
        </authorList>
    </citation>
    <scope>NUCLEOTIDE SEQUENCE [LARGE SCALE GENOMIC DNA]</scope>
</reference>
<name>A0AA85FJE5_9TREM</name>
<protein>
    <submittedName>
        <fullName evidence="4">Uncharacterized protein</fullName>
    </submittedName>
</protein>
<evidence type="ECO:0000313" key="3">
    <source>
        <dbReference type="Proteomes" id="UP000050792"/>
    </source>
</evidence>
<dbReference type="AlphaFoldDB" id="A0AA85FJE5"/>
<dbReference type="Proteomes" id="UP000050792">
    <property type="component" value="Unassembled WGS sequence"/>
</dbReference>
<dbReference type="PANTHER" id="PTHR23503:SF8">
    <property type="entry name" value="FACILITATED GLUCOSE TRANSPORTER PROTEIN 1"/>
    <property type="match status" value="1"/>
</dbReference>
<evidence type="ECO:0000256" key="1">
    <source>
        <dbReference type="ARBA" id="ARBA00022448"/>
    </source>
</evidence>
<keyword evidence="2" id="KW-0472">Membrane</keyword>
<evidence type="ECO:0000313" key="4">
    <source>
        <dbReference type="WBParaSite" id="SRDH1_53070.1"/>
    </source>
</evidence>
<dbReference type="Gene3D" id="1.20.1250.20">
    <property type="entry name" value="MFS general substrate transporter like domains"/>
    <property type="match status" value="1"/>
</dbReference>
<reference evidence="4" key="2">
    <citation type="submission" date="2023-11" db="UniProtKB">
        <authorList>
            <consortium name="WormBaseParasite"/>
        </authorList>
    </citation>
    <scope>IDENTIFICATION</scope>
</reference>
<organism evidence="3 4">
    <name type="scientific">Schistosoma rodhaini</name>
    <dbReference type="NCBI Taxonomy" id="6188"/>
    <lineage>
        <taxon>Eukaryota</taxon>
        <taxon>Metazoa</taxon>
        <taxon>Spiralia</taxon>
        <taxon>Lophotrochozoa</taxon>
        <taxon>Platyhelminthes</taxon>
        <taxon>Trematoda</taxon>
        <taxon>Digenea</taxon>
        <taxon>Strigeidida</taxon>
        <taxon>Schistosomatoidea</taxon>
        <taxon>Schistosomatidae</taxon>
        <taxon>Schistosoma</taxon>
    </lineage>
</organism>
<sequence length="143" mass="16415">MRRLKFFLPYCVITLGSSFPFGYHTGVINAPADLIKSFINTTLAARSVTCDERFIDLLWSLCVTVTARDYLSLTFLRHFLLFNLGIFLSLLPNYYRVHFMLLLCDFSSISCHNILVVISVPNIAFENQVVRLLNKLYHVLSTT</sequence>